<dbReference type="CDD" id="cd00616">
    <property type="entry name" value="AHBA_syn"/>
    <property type="match status" value="1"/>
</dbReference>
<feature type="modified residue" description="N6-(pyridoxal phosphate)lysine" evidence="4">
    <location>
        <position position="189"/>
    </location>
</feature>
<dbReference type="Gene3D" id="3.40.640.10">
    <property type="entry name" value="Type I PLP-dependent aspartate aminotransferase-like (Major domain)"/>
    <property type="match status" value="1"/>
</dbReference>
<dbReference type="InterPro" id="IPR015424">
    <property type="entry name" value="PyrdxlP-dep_Trfase"/>
</dbReference>
<dbReference type="Pfam" id="PF01041">
    <property type="entry name" value="DegT_DnrJ_EryC1"/>
    <property type="match status" value="1"/>
</dbReference>
<evidence type="ECO:0000256" key="1">
    <source>
        <dbReference type="ARBA" id="ARBA00022898"/>
    </source>
</evidence>
<dbReference type="GO" id="GO:0000271">
    <property type="term" value="P:polysaccharide biosynthetic process"/>
    <property type="evidence" value="ECO:0007669"/>
    <property type="project" value="TreeGrafter"/>
</dbReference>
<reference evidence="6 7" key="1">
    <citation type="journal article" date="2019" name="Environ. Microbiol.">
        <title>Species interactions and distinct microbial communities in high Arctic permafrost affected cryosols are associated with the CH4 and CO2 gas fluxes.</title>
        <authorList>
            <person name="Altshuler I."/>
            <person name="Hamel J."/>
            <person name="Turney S."/>
            <person name="Magnuson E."/>
            <person name="Levesque R."/>
            <person name="Greer C."/>
            <person name="Whyte L.G."/>
        </authorList>
    </citation>
    <scope>NUCLEOTIDE SEQUENCE [LARGE SCALE GENOMIC DNA]</scope>
    <source>
        <strain evidence="6 7">S9.3A</strain>
    </source>
</reference>
<dbReference type="AlphaFoldDB" id="A0A502CLY9"/>
<sequence>MNTTPVSFLDLSAMHAEVADEVAAGFARVLDTCAFVGGPDVAAFEREFAAASGRAHCVGLANGTDAIELALRAMGIGPGDEVVIPANTFIATAEAIARAGARPVLAEIDEKTMLVDTAALEAAITPRTAALVPVHLYGQLAPMEEIQAVARRHGLGVLEDAAQAQLATRHGQGIGTGSTAAATSFYPGKNLGAYGDAGAAVADDDAVAEQIRLLANHGSPSKYVHTTLGFNSRLDTLQAVVLRAKLRRLEGWNELRRAAADRYAGLLADTELVLPVVAEGNLHVWHLYVVRVEVARRQVLIDGLTQAGIGTGIHYPAPVHLHQPFAALGTPGQFPIAERAATEMVSLPMHPGLDAASQDRVAAAVRSSLATGGATGAAGVVSAG</sequence>
<comment type="caution">
    <text evidence="6">The sequence shown here is derived from an EMBL/GenBank/DDBJ whole genome shotgun (WGS) entry which is preliminary data.</text>
</comment>
<dbReference type="OrthoDB" id="9804264at2"/>
<dbReference type="InterPro" id="IPR000653">
    <property type="entry name" value="DegT/StrS_aminotransferase"/>
</dbReference>
<dbReference type="PIRSF" id="PIRSF000390">
    <property type="entry name" value="PLP_StrS"/>
    <property type="match status" value="1"/>
</dbReference>
<evidence type="ECO:0000313" key="7">
    <source>
        <dbReference type="Proteomes" id="UP000317722"/>
    </source>
</evidence>
<dbReference type="EMBL" id="RCZM01000006">
    <property type="protein sequence ID" value="TPG13843.1"/>
    <property type="molecule type" value="Genomic_DNA"/>
</dbReference>
<evidence type="ECO:0000256" key="2">
    <source>
        <dbReference type="ARBA" id="ARBA00037999"/>
    </source>
</evidence>
<dbReference type="Proteomes" id="UP000317722">
    <property type="component" value="Unassembled WGS sequence"/>
</dbReference>
<evidence type="ECO:0000256" key="3">
    <source>
        <dbReference type="PIRSR" id="PIRSR000390-1"/>
    </source>
</evidence>
<protein>
    <submittedName>
        <fullName evidence="6">DegT/DnrJ/EryC1/StrS family aminotransferase</fullName>
    </submittedName>
</protein>
<dbReference type="InterPro" id="IPR015422">
    <property type="entry name" value="PyrdxlP-dep_Trfase_small"/>
</dbReference>
<dbReference type="PANTHER" id="PTHR30244">
    <property type="entry name" value="TRANSAMINASE"/>
    <property type="match status" value="1"/>
</dbReference>
<dbReference type="Gene3D" id="3.90.1150.10">
    <property type="entry name" value="Aspartate Aminotransferase, domain 1"/>
    <property type="match status" value="1"/>
</dbReference>
<evidence type="ECO:0000256" key="5">
    <source>
        <dbReference type="RuleBase" id="RU004508"/>
    </source>
</evidence>
<comment type="similarity">
    <text evidence="2 5">Belongs to the DegT/DnrJ/EryC1 family.</text>
</comment>
<dbReference type="RefSeq" id="WP_140742773.1">
    <property type="nucleotide sequence ID" value="NZ_RCZM01000006.1"/>
</dbReference>
<keyword evidence="6" id="KW-0032">Aminotransferase</keyword>
<dbReference type="GO" id="GO:0030170">
    <property type="term" value="F:pyridoxal phosphate binding"/>
    <property type="evidence" value="ECO:0007669"/>
    <property type="project" value="TreeGrafter"/>
</dbReference>
<proteinExistence type="inferred from homology"/>
<keyword evidence="1 4" id="KW-0663">Pyridoxal phosphate</keyword>
<dbReference type="GO" id="GO:0008483">
    <property type="term" value="F:transaminase activity"/>
    <property type="evidence" value="ECO:0007669"/>
    <property type="project" value="UniProtKB-KW"/>
</dbReference>
<dbReference type="PANTHER" id="PTHR30244:SF36">
    <property type="entry name" value="3-OXO-GLUCOSE-6-PHOSPHATE:GLUTAMATE AMINOTRANSFERASE"/>
    <property type="match status" value="1"/>
</dbReference>
<organism evidence="6 7">
    <name type="scientific">Pedococcus bigeumensis</name>
    <dbReference type="NCBI Taxonomy" id="433644"/>
    <lineage>
        <taxon>Bacteria</taxon>
        <taxon>Bacillati</taxon>
        <taxon>Actinomycetota</taxon>
        <taxon>Actinomycetes</taxon>
        <taxon>Micrococcales</taxon>
        <taxon>Intrasporangiaceae</taxon>
        <taxon>Pedococcus</taxon>
    </lineage>
</organism>
<keyword evidence="7" id="KW-1185">Reference proteome</keyword>
<accession>A0A502CLY9</accession>
<name>A0A502CLY9_9MICO</name>
<dbReference type="InterPro" id="IPR015421">
    <property type="entry name" value="PyrdxlP-dep_Trfase_major"/>
</dbReference>
<evidence type="ECO:0000313" key="6">
    <source>
        <dbReference type="EMBL" id="TPG13843.1"/>
    </source>
</evidence>
<dbReference type="SUPFAM" id="SSF53383">
    <property type="entry name" value="PLP-dependent transferases"/>
    <property type="match status" value="1"/>
</dbReference>
<gene>
    <name evidence="6" type="ORF">EAH86_16525</name>
</gene>
<keyword evidence="6" id="KW-0808">Transferase</keyword>
<feature type="active site" description="Proton acceptor" evidence="3">
    <location>
        <position position="189"/>
    </location>
</feature>
<evidence type="ECO:0000256" key="4">
    <source>
        <dbReference type="PIRSR" id="PIRSR000390-2"/>
    </source>
</evidence>